<keyword evidence="1 3" id="KW-0210">Decarboxylase</keyword>
<evidence type="ECO:0000256" key="1">
    <source>
        <dbReference type="ARBA" id="ARBA00022793"/>
    </source>
</evidence>
<dbReference type="NCBIfam" id="TIGR00521">
    <property type="entry name" value="coaBC_dfp"/>
    <property type="match status" value="1"/>
</dbReference>
<dbReference type="AlphaFoldDB" id="H6Q4R3"/>
<comment type="catalytic activity">
    <reaction evidence="3 4">
        <text>N-[(R)-4-phosphopantothenoyl]-L-cysteine + H(+) = (R)-4'-phosphopantetheine + CO2</text>
        <dbReference type="Rhea" id="RHEA:16793"/>
        <dbReference type="ChEBI" id="CHEBI:15378"/>
        <dbReference type="ChEBI" id="CHEBI:16526"/>
        <dbReference type="ChEBI" id="CHEBI:59458"/>
        <dbReference type="ChEBI" id="CHEBI:61723"/>
        <dbReference type="EC" id="4.1.1.36"/>
    </reaction>
</comment>
<keyword evidence="3" id="KW-0460">Magnesium</keyword>
<dbReference type="GO" id="GO:0004632">
    <property type="term" value="F:phosphopantothenate--cysteine ligase activity"/>
    <property type="evidence" value="ECO:0007669"/>
    <property type="project" value="UniProtKB-UniRule"/>
</dbReference>
<dbReference type="Gene3D" id="3.40.50.10300">
    <property type="entry name" value="CoaB-like"/>
    <property type="match status" value="1"/>
</dbReference>
<dbReference type="PANTHER" id="PTHR14359">
    <property type="entry name" value="HOMO-OLIGOMERIC FLAVIN CONTAINING CYS DECARBOXYLASE FAMILY"/>
    <property type="match status" value="1"/>
</dbReference>
<dbReference type="SUPFAM" id="SSF52507">
    <property type="entry name" value="Homo-oligomeric flavin-containing Cys decarboxylases, HFCD"/>
    <property type="match status" value="1"/>
</dbReference>
<keyword evidence="3 4" id="KW-0288">FMN</keyword>
<dbReference type="Pfam" id="PF04127">
    <property type="entry name" value="DFP"/>
    <property type="match status" value="1"/>
</dbReference>
<dbReference type="EC" id="6.3.2.5" evidence="3"/>
<dbReference type="GO" id="GO:0015937">
    <property type="term" value="P:coenzyme A biosynthetic process"/>
    <property type="evidence" value="ECO:0007669"/>
    <property type="project" value="UniProtKB-UniRule"/>
</dbReference>
<feature type="binding site" evidence="3">
    <location>
        <position position="328"/>
    </location>
    <ligand>
        <name>CTP</name>
        <dbReference type="ChEBI" id="CHEBI:37563"/>
    </ligand>
</feature>
<comment type="similarity">
    <text evidence="3 4">In the C-terminal section; belongs to the PPC synthetase family.</text>
</comment>
<name>H6Q4R3_WIGGL</name>
<dbReference type="HOGENOM" id="CLU_033319_0_0_6"/>
<dbReference type="HAMAP" id="MF_02225">
    <property type="entry name" value="CoaBC"/>
    <property type="match status" value="1"/>
</dbReference>
<dbReference type="eggNOG" id="COG0452">
    <property type="taxonomic scope" value="Bacteria"/>
</dbReference>
<evidence type="ECO:0000256" key="2">
    <source>
        <dbReference type="ARBA" id="ARBA00023239"/>
    </source>
</evidence>
<dbReference type="GO" id="GO:0015941">
    <property type="term" value="P:pantothenate catabolic process"/>
    <property type="evidence" value="ECO:0007669"/>
    <property type="project" value="InterPro"/>
</dbReference>
<dbReference type="EC" id="4.1.1.36" evidence="3"/>
<dbReference type="EMBL" id="CP003315">
    <property type="protein sequence ID" value="AFA41196.1"/>
    <property type="molecule type" value="Genomic_DNA"/>
</dbReference>
<dbReference type="InterPro" id="IPR007085">
    <property type="entry name" value="DNA/pantothenate-metab_flavo_C"/>
</dbReference>
<evidence type="ECO:0000259" key="6">
    <source>
        <dbReference type="Pfam" id="PF04127"/>
    </source>
</evidence>
<dbReference type="Gene3D" id="3.40.50.1950">
    <property type="entry name" value="Flavin prenyltransferase-like"/>
    <property type="match status" value="1"/>
</dbReference>
<comment type="caution">
    <text evidence="3">Lacks conserved residue(s) required for the propagation of feature annotation.</text>
</comment>
<sequence>MKELINKNILLGISGSISAYKSLDLIRKLQDQGANVRVVMTRSAQSFVTPLSAAILSNHDVTTDNNFNKNYTVNHIAISKWPDLIIIAPATANILAKLSSGISDDVLSAICLATNSTIAISPSMNTNMYLASATQENLKKLNARGILCWGPEYGIQACGDCGLGRMLNISELLVLTIKYFKSHNCATKNLKILITAGPTRERIDPVRFISNYSSGKMGFAIVKAAIEEGAQVTLISGPVSLPTPKGIFKKINAISAFDMYKAVMLSINNQDIFIACAAITDYRVENFSIQKIKKKHNKQLTLKFIKNPDILSEVASLKYNKRPYIVGFSADTENIKKNAQEKRIRKNIDLICANDISKPNQGFNSNYNELHLFWNQGNMILSIKNKISLAKKLLHQIIVFYEKKNKY</sequence>
<comment type="pathway">
    <text evidence="3 4">Cofactor biosynthesis; coenzyme A biosynthesis; CoA from (R)-pantothenate: step 3/5.</text>
</comment>
<feature type="domain" description="DNA/pantothenate metabolism flavoprotein C-terminal" evidence="6">
    <location>
        <begin position="189"/>
        <end position="398"/>
    </location>
</feature>
<comment type="pathway">
    <text evidence="3 4">Cofactor biosynthesis; coenzyme A biosynthesis; CoA from (R)-pantothenate: step 2/5.</text>
</comment>
<comment type="function">
    <text evidence="3">Catalyzes two sequential steps in the biosynthesis of coenzyme A. In the first step cysteine is conjugated to 4'-phosphopantothenate to form 4-phosphopantothenoylcysteine. In the second step the latter compound is decarboxylated to form 4'-phosphopantotheine.</text>
</comment>
<dbReference type="OrthoDB" id="9802554at2"/>
<comment type="catalytic activity">
    <reaction evidence="3 4">
        <text>(R)-4'-phosphopantothenate + L-cysteine + CTP = N-[(R)-4-phosphopantothenoyl]-L-cysteine + CMP + diphosphate + H(+)</text>
        <dbReference type="Rhea" id="RHEA:19397"/>
        <dbReference type="ChEBI" id="CHEBI:10986"/>
        <dbReference type="ChEBI" id="CHEBI:15378"/>
        <dbReference type="ChEBI" id="CHEBI:33019"/>
        <dbReference type="ChEBI" id="CHEBI:35235"/>
        <dbReference type="ChEBI" id="CHEBI:37563"/>
        <dbReference type="ChEBI" id="CHEBI:59458"/>
        <dbReference type="ChEBI" id="CHEBI:60377"/>
        <dbReference type="EC" id="6.3.2.5"/>
    </reaction>
</comment>
<reference evidence="7 8" key="1">
    <citation type="journal article" date="2012" name="MBio">
        <title>Insight into the transmission biology and species-specific functional capabilities of tsetse (Diptera: glossinidae) obligate symbiont wigglesworthia.</title>
        <authorList>
            <person name="Rio R.V."/>
            <person name="Symula R.E."/>
            <person name="Wang J."/>
            <person name="Lohs C."/>
            <person name="Wu Y.N."/>
            <person name="Snyder A.K."/>
            <person name="Bjornson R.D."/>
            <person name="Oshima K."/>
            <person name="Biehl B.S."/>
            <person name="Perna N.T."/>
            <person name="Hattori M."/>
            <person name="Aksoy S."/>
        </authorList>
    </citation>
    <scope>NUCLEOTIDE SEQUENCE [LARGE SCALE GENOMIC DNA]</scope>
    <source>
        <strain evidence="7">WGM</strain>
    </source>
</reference>
<evidence type="ECO:0000256" key="4">
    <source>
        <dbReference type="RuleBase" id="RU364078"/>
    </source>
</evidence>
<feature type="region of interest" description="Phosphopantothenate--cysteine ligase" evidence="3">
    <location>
        <begin position="192"/>
        <end position="407"/>
    </location>
</feature>
<dbReference type="STRING" id="1142511.WIGMOR_0362"/>
<keyword evidence="8" id="KW-1185">Reference proteome</keyword>
<keyword evidence="3" id="KW-0511">Multifunctional enzyme</keyword>
<dbReference type="SUPFAM" id="SSF102645">
    <property type="entry name" value="CoaB-like"/>
    <property type="match status" value="1"/>
</dbReference>
<dbReference type="GO" id="GO:0071513">
    <property type="term" value="C:phosphopantothenoylcysteine decarboxylase complex"/>
    <property type="evidence" value="ECO:0007669"/>
    <property type="project" value="TreeGrafter"/>
</dbReference>
<feature type="binding site" evidence="3">
    <location>
        <position position="342"/>
    </location>
    <ligand>
        <name>CTP</name>
        <dbReference type="ChEBI" id="CHEBI:37563"/>
    </ligand>
</feature>
<dbReference type="PANTHER" id="PTHR14359:SF6">
    <property type="entry name" value="PHOSPHOPANTOTHENOYLCYSTEINE DECARBOXYLASE"/>
    <property type="match status" value="1"/>
</dbReference>
<organism evidence="7 8">
    <name type="scientific">Wigglesworthia glossinidia endosymbiont of Glossina morsitans morsitans</name>
    <name type="common">Yale colony</name>
    <dbReference type="NCBI Taxonomy" id="1142511"/>
    <lineage>
        <taxon>Bacteria</taxon>
        <taxon>Pseudomonadati</taxon>
        <taxon>Pseudomonadota</taxon>
        <taxon>Gammaproteobacteria</taxon>
        <taxon>Enterobacterales</taxon>
        <taxon>Erwiniaceae</taxon>
        <taxon>Wigglesworthia</taxon>
    </lineage>
</organism>
<proteinExistence type="inferred from homology"/>
<comment type="cofactor">
    <cofactor evidence="3">
        <name>Mg(2+)</name>
        <dbReference type="ChEBI" id="CHEBI:18420"/>
    </cofactor>
</comment>
<dbReference type="InterPro" id="IPR003382">
    <property type="entry name" value="Flavoprotein"/>
</dbReference>
<evidence type="ECO:0000259" key="5">
    <source>
        <dbReference type="Pfam" id="PF02441"/>
    </source>
</evidence>
<keyword evidence="3 4" id="KW-0285">Flavoprotein</keyword>
<dbReference type="GO" id="GO:0004633">
    <property type="term" value="F:phosphopantothenoylcysteine decarboxylase activity"/>
    <property type="evidence" value="ECO:0007669"/>
    <property type="project" value="UniProtKB-UniRule"/>
</dbReference>
<feature type="domain" description="Flavoprotein" evidence="5">
    <location>
        <begin position="7"/>
        <end position="171"/>
    </location>
</feature>
<dbReference type="InterPro" id="IPR035929">
    <property type="entry name" value="CoaB-like_sf"/>
</dbReference>
<comment type="similarity">
    <text evidence="3 4">In the N-terminal section; belongs to the HFCD (homo-oligomeric flavin containing Cys decarboxylase) superfamily.</text>
</comment>
<keyword evidence="2 3" id="KW-0456">Lyase</keyword>
<dbReference type="GO" id="GO:0046872">
    <property type="term" value="F:metal ion binding"/>
    <property type="evidence" value="ECO:0007669"/>
    <property type="project" value="UniProtKB-KW"/>
</dbReference>
<dbReference type="InterPro" id="IPR005252">
    <property type="entry name" value="CoaBC"/>
</dbReference>
<feature type="binding site" evidence="3">
    <location>
        <position position="346"/>
    </location>
    <ligand>
        <name>CTP</name>
        <dbReference type="ChEBI" id="CHEBI:37563"/>
    </ligand>
</feature>
<gene>
    <name evidence="7" type="primary">dfp</name>
    <name evidence="3" type="synonym">coaBC</name>
    <name evidence="7" type="synonym">dnaS</name>
    <name evidence="7" type="synonym">dut</name>
    <name evidence="7" type="ORF">WIGMOR_0362</name>
</gene>
<feature type="binding site" evidence="3">
    <location>
        <position position="281"/>
    </location>
    <ligand>
        <name>CTP</name>
        <dbReference type="ChEBI" id="CHEBI:37563"/>
    </ligand>
</feature>
<comment type="cofactor">
    <cofactor evidence="3">
        <name>FMN</name>
        <dbReference type="ChEBI" id="CHEBI:58210"/>
    </cofactor>
    <text evidence="3">Binds 1 FMN per subunit.</text>
</comment>
<evidence type="ECO:0000313" key="7">
    <source>
        <dbReference type="EMBL" id="AFA41196.1"/>
    </source>
</evidence>
<feature type="active site" description="Proton donor" evidence="3">
    <location>
        <position position="158"/>
    </location>
</feature>
<keyword evidence="3 4" id="KW-0436">Ligase</keyword>
<accession>H6Q4R3</accession>
<dbReference type="Pfam" id="PF02441">
    <property type="entry name" value="Flavoprotein"/>
    <property type="match status" value="1"/>
</dbReference>
<feature type="region of interest" description="Phosphopantothenoylcysteine decarboxylase" evidence="3">
    <location>
        <begin position="1"/>
        <end position="191"/>
    </location>
</feature>
<evidence type="ECO:0000256" key="3">
    <source>
        <dbReference type="HAMAP-Rule" id="MF_02225"/>
    </source>
</evidence>
<dbReference type="RefSeq" id="WP_014354135.1">
    <property type="nucleotide sequence ID" value="NC_016893.1"/>
</dbReference>
<comment type="function">
    <text evidence="4">Catalyzes two steps in the biosynthesis of coenzyme A. In the first step cysteine is conjugated to 4'-phosphopantothenate to form 4-phosphopantothenoylcysteine, in the latter compound is decarboxylated to form 4'-phosphopantotheine.</text>
</comment>
<protein>
    <recommendedName>
        <fullName evidence="3">Coenzyme A biosynthesis bifunctional protein CoaBC</fullName>
    </recommendedName>
    <alternativeName>
        <fullName evidence="3">DNA/pantothenate metabolism flavoprotein</fullName>
    </alternativeName>
    <alternativeName>
        <fullName evidence="3">Phosphopantothenoylcysteine synthetase/decarboxylase</fullName>
        <shortName evidence="3">PPCS-PPCDC</shortName>
    </alternativeName>
    <domain>
        <recommendedName>
            <fullName evidence="3">Phosphopantothenoylcysteine decarboxylase</fullName>
            <shortName evidence="3">PPC decarboxylase</shortName>
            <shortName evidence="3">PPC-DC</shortName>
            <ecNumber evidence="3">4.1.1.36</ecNumber>
        </recommendedName>
        <alternativeName>
            <fullName evidence="3">CoaC</fullName>
        </alternativeName>
    </domain>
    <domain>
        <recommendedName>
            <fullName evidence="3">Phosphopantothenate--cysteine ligase</fullName>
            <ecNumber evidence="3">6.3.2.5</ecNumber>
        </recommendedName>
        <alternativeName>
            <fullName evidence="3">CoaB</fullName>
        </alternativeName>
        <alternativeName>
            <fullName evidence="3">Phosphopantothenoylcysteine synthetase</fullName>
            <shortName evidence="3">PPC synthetase</shortName>
            <shortName evidence="3">PPC-S</shortName>
        </alternativeName>
    </domain>
</protein>
<dbReference type="InterPro" id="IPR036551">
    <property type="entry name" value="Flavin_trans-like"/>
</dbReference>
<feature type="binding site" evidence="3">
    <location>
        <position position="291"/>
    </location>
    <ligand>
        <name>CTP</name>
        <dbReference type="ChEBI" id="CHEBI:37563"/>
    </ligand>
</feature>
<dbReference type="GO" id="GO:0010181">
    <property type="term" value="F:FMN binding"/>
    <property type="evidence" value="ECO:0007669"/>
    <property type="project" value="UniProtKB-UniRule"/>
</dbReference>
<dbReference type="Proteomes" id="UP000009061">
    <property type="component" value="Chromosome"/>
</dbReference>
<evidence type="ECO:0000313" key="8">
    <source>
        <dbReference type="Proteomes" id="UP000009061"/>
    </source>
</evidence>
<dbReference type="KEGG" id="wgl:WIGMOR_0362"/>
<keyword evidence="3" id="KW-0479">Metal-binding</keyword>
<feature type="binding site" evidence="3">
    <location>
        <begin position="308"/>
        <end position="311"/>
    </location>
    <ligand>
        <name>CTP</name>
        <dbReference type="ChEBI" id="CHEBI:37563"/>
    </ligand>
</feature>
<dbReference type="UniPathway" id="UPA00241">
    <property type="reaction ID" value="UER00353"/>
</dbReference>